<organism evidence="1 2">
    <name type="scientific">Helianthus annuus</name>
    <name type="common">Common sunflower</name>
    <dbReference type="NCBI Taxonomy" id="4232"/>
    <lineage>
        <taxon>Eukaryota</taxon>
        <taxon>Viridiplantae</taxon>
        <taxon>Streptophyta</taxon>
        <taxon>Embryophyta</taxon>
        <taxon>Tracheophyta</taxon>
        <taxon>Spermatophyta</taxon>
        <taxon>Magnoliopsida</taxon>
        <taxon>eudicotyledons</taxon>
        <taxon>Gunneridae</taxon>
        <taxon>Pentapetalae</taxon>
        <taxon>asterids</taxon>
        <taxon>campanulids</taxon>
        <taxon>Asterales</taxon>
        <taxon>Asteraceae</taxon>
        <taxon>Asteroideae</taxon>
        <taxon>Heliantheae alliance</taxon>
        <taxon>Heliantheae</taxon>
        <taxon>Helianthus</taxon>
    </lineage>
</organism>
<dbReference type="InParanoid" id="A0A251RQD0"/>
<protein>
    <submittedName>
        <fullName evidence="1">Uncharacterized protein</fullName>
    </submittedName>
</protein>
<reference evidence="2" key="1">
    <citation type="journal article" date="2017" name="Nature">
        <title>The sunflower genome provides insights into oil metabolism, flowering and Asterid evolution.</title>
        <authorList>
            <person name="Badouin H."/>
            <person name="Gouzy J."/>
            <person name="Grassa C.J."/>
            <person name="Murat F."/>
            <person name="Staton S.E."/>
            <person name="Cottret L."/>
            <person name="Lelandais-Briere C."/>
            <person name="Owens G.L."/>
            <person name="Carrere S."/>
            <person name="Mayjonade B."/>
            <person name="Legrand L."/>
            <person name="Gill N."/>
            <person name="Kane N.C."/>
            <person name="Bowers J.E."/>
            <person name="Hubner S."/>
            <person name="Bellec A."/>
            <person name="Berard A."/>
            <person name="Berges H."/>
            <person name="Blanchet N."/>
            <person name="Boniface M.C."/>
            <person name="Brunel D."/>
            <person name="Catrice O."/>
            <person name="Chaidir N."/>
            <person name="Claudel C."/>
            <person name="Donnadieu C."/>
            <person name="Faraut T."/>
            <person name="Fievet G."/>
            <person name="Helmstetter N."/>
            <person name="King M."/>
            <person name="Knapp S.J."/>
            <person name="Lai Z."/>
            <person name="Le Paslier M.C."/>
            <person name="Lippi Y."/>
            <person name="Lorenzon L."/>
            <person name="Mandel J.R."/>
            <person name="Marage G."/>
            <person name="Marchand G."/>
            <person name="Marquand E."/>
            <person name="Bret-Mestries E."/>
            <person name="Morien E."/>
            <person name="Nambeesan S."/>
            <person name="Nguyen T."/>
            <person name="Pegot-Espagnet P."/>
            <person name="Pouilly N."/>
            <person name="Raftis F."/>
            <person name="Sallet E."/>
            <person name="Schiex T."/>
            <person name="Thomas J."/>
            <person name="Vandecasteele C."/>
            <person name="Vares D."/>
            <person name="Vear F."/>
            <person name="Vautrin S."/>
            <person name="Crespi M."/>
            <person name="Mangin B."/>
            <person name="Burke J.M."/>
            <person name="Salse J."/>
            <person name="Munos S."/>
            <person name="Vincourt P."/>
            <person name="Rieseberg L.H."/>
            <person name="Langlade N.B."/>
        </authorList>
    </citation>
    <scope>NUCLEOTIDE SEQUENCE [LARGE SCALE GENOMIC DNA]</scope>
    <source>
        <strain evidence="2">cv. SF193</strain>
    </source>
</reference>
<dbReference type="Proteomes" id="UP000215914">
    <property type="component" value="Chromosome 17"/>
</dbReference>
<dbReference type="AlphaFoldDB" id="A0A251RQD0"/>
<proteinExistence type="predicted"/>
<name>A0A251RQD0_HELAN</name>
<sequence>MKLTIEKGSFNIYLRIRASRPRGTCNTDGVIFSWISSQMVCEEVVPEGHVLVQGDICDEFLSTYLSPSMGW</sequence>
<gene>
    <name evidence="1" type="ORF">HannXRQ_Chr17g0535641</name>
</gene>
<dbReference type="EMBL" id="CM007906">
    <property type="protein sequence ID" value="OTF85039.1"/>
    <property type="molecule type" value="Genomic_DNA"/>
</dbReference>
<evidence type="ECO:0000313" key="2">
    <source>
        <dbReference type="Proteomes" id="UP000215914"/>
    </source>
</evidence>
<accession>A0A251RQD0</accession>
<evidence type="ECO:0000313" key="1">
    <source>
        <dbReference type="EMBL" id="OTF85039.1"/>
    </source>
</evidence>
<keyword evidence="2" id="KW-1185">Reference proteome</keyword>